<feature type="transmembrane region" description="Helical" evidence="1">
    <location>
        <begin position="240"/>
        <end position="260"/>
    </location>
</feature>
<keyword evidence="1" id="KW-0472">Membrane</keyword>
<feature type="transmembrane region" description="Helical" evidence="1">
    <location>
        <begin position="124"/>
        <end position="144"/>
    </location>
</feature>
<feature type="transmembrane region" description="Helical" evidence="1">
    <location>
        <begin position="70"/>
        <end position="88"/>
    </location>
</feature>
<feature type="transmembrane region" description="Helical" evidence="1">
    <location>
        <begin position="295"/>
        <end position="314"/>
    </location>
</feature>
<gene>
    <name evidence="2" type="ORF">FB473_003012</name>
</gene>
<feature type="transmembrane region" description="Helical" evidence="1">
    <location>
        <begin position="28"/>
        <end position="49"/>
    </location>
</feature>
<dbReference type="Pfam" id="PF04657">
    <property type="entry name" value="DMT_YdcZ"/>
    <property type="match status" value="2"/>
</dbReference>
<feature type="transmembrane region" description="Helical" evidence="1">
    <location>
        <begin position="203"/>
        <end position="224"/>
    </location>
</feature>
<dbReference type="PANTHER" id="PTHR34821">
    <property type="entry name" value="INNER MEMBRANE PROTEIN YDCZ"/>
    <property type="match status" value="1"/>
</dbReference>
<keyword evidence="1" id="KW-0812">Transmembrane</keyword>
<feature type="transmembrane region" description="Helical" evidence="1">
    <location>
        <begin position="267"/>
        <end position="289"/>
    </location>
</feature>
<comment type="caution">
    <text evidence="2">The sequence shown here is derived from an EMBL/GenBank/DDBJ whole genome shotgun (WGS) entry which is preliminary data.</text>
</comment>
<keyword evidence="1" id="KW-1133">Transmembrane helix</keyword>
<sequence length="317" mass="33022">MIAVLLGLTIGVGLPVQTSINTRLRRSVGSPFVASLVSFLVGTVFLIVVTLAGRHSVLFPASLLTEQPTWLWLGGLFGVVYLTGNILLMPRLGAVQTVVMPVFGQVLMSLLIDNFGWFAAATRPLAPLRAAGGLLVLLGVVGVVSPGGRTPARGGDPATTARAPGGDTPGLWLWRLLGVVAGMFSAAQTAVNGHLGAVVGSKLEAAFVSFLVGTLVLIVVVALSRTPLRLTRVADAPHPWWMWLGGIIGAVFVLSNVYLVAEVGTGLAVIIVLIGLMVGSLLIDQFGWFGAKRSPITPIQAVSLLVMIAGAALIRLF</sequence>
<feature type="transmembrane region" description="Helical" evidence="1">
    <location>
        <begin position="94"/>
        <end position="112"/>
    </location>
</feature>
<feature type="transmembrane region" description="Helical" evidence="1">
    <location>
        <begin position="172"/>
        <end position="191"/>
    </location>
</feature>
<dbReference type="EMBL" id="JAAMOZ010000003">
    <property type="protein sequence ID" value="NIH58317.1"/>
    <property type="molecule type" value="Genomic_DNA"/>
</dbReference>
<evidence type="ECO:0000256" key="1">
    <source>
        <dbReference type="SAM" id="Phobius"/>
    </source>
</evidence>
<proteinExistence type="predicted"/>
<keyword evidence="3" id="KW-1185">Reference proteome</keyword>
<organism evidence="2 3">
    <name type="scientific">Brooklawnia cerclae</name>
    <dbReference type="NCBI Taxonomy" id="349934"/>
    <lineage>
        <taxon>Bacteria</taxon>
        <taxon>Bacillati</taxon>
        <taxon>Actinomycetota</taxon>
        <taxon>Actinomycetes</taxon>
        <taxon>Propionibacteriales</taxon>
        <taxon>Propionibacteriaceae</taxon>
        <taxon>Brooklawnia</taxon>
    </lineage>
</organism>
<evidence type="ECO:0000313" key="2">
    <source>
        <dbReference type="EMBL" id="NIH58317.1"/>
    </source>
</evidence>
<accession>A0ABX0SIU6</accession>
<dbReference type="PANTHER" id="PTHR34821:SF2">
    <property type="entry name" value="INNER MEMBRANE PROTEIN YDCZ"/>
    <property type="match status" value="1"/>
</dbReference>
<dbReference type="RefSeq" id="WP_167170475.1">
    <property type="nucleotide sequence ID" value="NZ_BAAAOO010000004.1"/>
</dbReference>
<protein>
    <submittedName>
        <fullName evidence="2">Transporter family-2 protein</fullName>
    </submittedName>
</protein>
<dbReference type="InterPro" id="IPR006750">
    <property type="entry name" value="YdcZ"/>
</dbReference>
<reference evidence="2 3" key="1">
    <citation type="submission" date="2020-02" db="EMBL/GenBank/DDBJ databases">
        <title>Sequencing the genomes of 1000 actinobacteria strains.</title>
        <authorList>
            <person name="Klenk H.-P."/>
        </authorList>
    </citation>
    <scope>NUCLEOTIDE SEQUENCE [LARGE SCALE GENOMIC DNA]</scope>
    <source>
        <strain evidence="2 3">DSM 19609</strain>
    </source>
</reference>
<name>A0ABX0SIU6_9ACTN</name>
<dbReference type="Proteomes" id="UP000749311">
    <property type="component" value="Unassembled WGS sequence"/>
</dbReference>
<evidence type="ECO:0000313" key="3">
    <source>
        <dbReference type="Proteomes" id="UP000749311"/>
    </source>
</evidence>